<feature type="domain" description="Methyltransferase type 11" evidence="2">
    <location>
        <begin position="52"/>
        <end position="151"/>
    </location>
</feature>
<dbReference type="RefSeq" id="WP_071505037.1">
    <property type="nucleotide sequence ID" value="NZ_MORL01000013.1"/>
</dbReference>
<dbReference type="Pfam" id="PF08241">
    <property type="entry name" value="Methyltransf_11"/>
    <property type="match status" value="1"/>
</dbReference>
<evidence type="ECO:0000259" key="2">
    <source>
        <dbReference type="Pfam" id="PF08241"/>
    </source>
</evidence>
<dbReference type="Proteomes" id="UP000181790">
    <property type="component" value="Unassembled WGS sequence"/>
</dbReference>
<dbReference type="GO" id="GO:0008757">
    <property type="term" value="F:S-adenosylmethionine-dependent methyltransferase activity"/>
    <property type="evidence" value="ECO:0007669"/>
    <property type="project" value="InterPro"/>
</dbReference>
<dbReference type="CDD" id="cd02440">
    <property type="entry name" value="AdoMet_MTases"/>
    <property type="match status" value="1"/>
</dbReference>
<evidence type="ECO:0000313" key="3">
    <source>
        <dbReference type="EMBL" id="OIN57326.1"/>
    </source>
</evidence>
<dbReference type="AlphaFoldDB" id="A0A1S2VGK1"/>
<sequence>MSHIDFQQVAQQLRQPEGEMGREVGQKMNRSNAFMYELTMSHLDLQPGERLLEIGMGNGHFTGELLAPQPTATFDGCDFSATMVAEATALNQSLVDAGRVRFHQTTADRLPFADQSFDKIITINTIYFWENPADELREIRRVLKPDGLFFIGIRTKSSMQLLPFTQYGFHLYDSAELADLLNTQGFVIESVIKEEEPAHGIAGEVFNMVTILLKARRPTIIGALQ</sequence>
<dbReference type="PANTHER" id="PTHR43591">
    <property type="entry name" value="METHYLTRANSFERASE"/>
    <property type="match status" value="1"/>
</dbReference>
<accession>A0A1S2VGK1</accession>
<name>A0A1S2VGK1_9BACT</name>
<dbReference type="SUPFAM" id="SSF53335">
    <property type="entry name" value="S-adenosyl-L-methionine-dependent methyltransferases"/>
    <property type="match status" value="1"/>
</dbReference>
<dbReference type="EMBL" id="MORL01000013">
    <property type="protein sequence ID" value="OIN57326.1"/>
    <property type="molecule type" value="Genomic_DNA"/>
</dbReference>
<keyword evidence="4" id="KW-1185">Reference proteome</keyword>
<dbReference type="OrthoDB" id="9770553at2"/>
<evidence type="ECO:0000256" key="1">
    <source>
        <dbReference type="SAM" id="MobiDB-lite"/>
    </source>
</evidence>
<proteinExistence type="predicted"/>
<dbReference type="Gene3D" id="3.40.50.150">
    <property type="entry name" value="Vaccinia Virus protein VP39"/>
    <property type="match status" value="1"/>
</dbReference>
<dbReference type="InterPro" id="IPR029063">
    <property type="entry name" value="SAM-dependent_MTases_sf"/>
</dbReference>
<dbReference type="PANTHER" id="PTHR43591:SF24">
    <property type="entry name" value="2-METHOXY-6-POLYPRENYL-1,4-BENZOQUINOL METHYLASE, MITOCHONDRIAL"/>
    <property type="match status" value="1"/>
</dbReference>
<organism evidence="3 4">
    <name type="scientific">Arsenicibacter rosenii</name>
    <dbReference type="NCBI Taxonomy" id="1750698"/>
    <lineage>
        <taxon>Bacteria</taxon>
        <taxon>Pseudomonadati</taxon>
        <taxon>Bacteroidota</taxon>
        <taxon>Cytophagia</taxon>
        <taxon>Cytophagales</taxon>
        <taxon>Spirosomataceae</taxon>
        <taxon>Arsenicibacter</taxon>
    </lineage>
</organism>
<reference evidence="3 4" key="1">
    <citation type="submission" date="2016-10" db="EMBL/GenBank/DDBJ databases">
        <title>Arsenicibacter rosenii gen. nov., sp. nov., an efficient arsenic-methylating bacterium isolated from an arsenic-contaminated paddy soil.</title>
        <authorList>
            <person name="Huang K."/>
        </authorList>
    </citation>
    <scope>NUCLEOTIDE SEQUENCE [LARGE SCALE GENOMIC DNA]</scope>
    <source>
        <strain evidence="3 4">SM-1</strain>
    </source>
</reference>
<gene>
    <name evidence="3" type="ORF">BLX24_20320</name>
</gene>
<feature type="region of interest" description="Disordered" evidence="1">
    <location>
        <begin position="1"/>
        <end position="22"/>
    </location>
</feature>
<dbReference type="InterPro" id="IPR013216">
    <property type="entry name" value="Methyltransf_11"/>
</dbReference>
<evidence type="ECO:0000313" key="4">
    <source>
        <dbReference type="Proteomes" id="UP000181790"/>
    </source>
</evidence>
<comment type="caution">
    <text evidence="3">The sequence shown here is derived from an EMBL/GenBank/DDBJ whole genome shotgun (WGS) entry which is preliminary data.</text>
</comment>
<protein>
    <recommendedName>
        <fullName evidence="2">Methyltransferase type 11 domain-containing protein</fullName>
    </recommendedName>
</protein>